<comment type="similarity">
    <text evidence="2">Belongs to the ABC transporter superfamily.</text>
</comment>
<keyword evidence="8" id="KW-1278">Translocase</keyword>
<dbReference type="InterPro" id="IPR003593">
    <property type="entry name" value="AAA+_ATPase"/>
</dbReference>
<dbReference type="eggNOG" id="COG1129">
    <property type="taxonomic scope" value="Bacteria"/>
</dbReference>
<keyword evidence="6" id="KW-0547">Nucleotide-binding</keyword>
<gene>
    <name evidence="12" type="ORF">A2J07_01725</name>
</gene>
<dbReference type="Proteomes" id="UP000075816">
    <property type="component" value="Unassembled WGS sequence"/>
</dbReference>
<dbReference type="InterPro" id="IPR027417">
    <property type="entry name" value="P-loop_NTPase"/>
</dbReference>
<dbReference type="EMBL" id="LVEA01000001">
    <property type="protein sequence ID" value="KYL05480.1"/>
    <property type="molecule type" value="Genomic_DNA"/>
</dbReference>
<evidence type="ECO:0000256" key="9">
    <source>
        <dbReference type="ARBA" id="ARBA00023136"/>
    </source>
</evidence>
<evidence type="ECO:0000313" key="12">
    <source>
        <dbReference type="EMBL" id="KYL05480.1"/>
    </source>
</evidence>
<evidence type="ECO:0000256" key="8">
    <source>
        <dbReference type="ARBA" id="ARBA00022967"/>
    </source>
</evidence>
<evidence type="ECO:0000256" key="5">
    <source>
        <dbReference type="ARBA" id="ARBA00022737"/>
    </source>
</evidence>
<evidence type="ECO:0000256" key="3">
    <source>
        <dbReference type="ARBA" id="ARBA00022448"/>
    </source>
</evidence>
<organism evidence="12 13">
    <name type="scientific">Fusobacterium necrophorum subsp. funduliforme</name>
    <dbReference type="NCBI Taxonomy" id="143387"/>
    <lineage>
        <taxon>Bacteria</taxon>
        <taxon>Fusobacteriati</taxon>
        <taxon>Fusobacteriota</taxon>
        <taxon>Fusobacteriia</taxon>
        <taxon>Fusobacteriales</taxon>
        <taxon>Fusobacteriaceae</taxon>
        <taxon>Fusobacterium</taxon>
    </lineage>
</organism>
<dbReference type="InterPro" id="IPR003439">
    <property type="entry name" value="ABC_transporter-like_ATP-bd"/>
</dbReference>
<evidence type="ECO:0000259" key="11">
    <source>
        <dbReference type="PROSITE" id="PS50893"/>
    </source>
</evidence>
<dbReference type="RefSeq" id="WP_062624750.1">
    <property type="nucleotide sequence ID" value="NZ_CAXOUM010000027.1"/>
</dbReference>
<dbReference type="GO" id="GO:0016887">
    <property type="term" value="F:ATP hydrolysis activity"/>
    <property type="evidence" value="ECO:0007669"/>
    <property type="project" value="InterPro"/>
</dbReference>
<dbReference type="InterPro" id="IPR015856">
    <property type="entry name" value="ABC_transpr_CbiO/EcfA_su"/>
</dbReference>
<feature type="domain" description="ABC transporter" evidence="11">
    <location>
        <begin position="2"/>
        <end position="240"/>
    </location>
</feature>
<dbReference type="SMART" id="SM00382">
    <property type="entry name" value="AAA"/>
    <property type="match status" value="2"/>
</dbReference>
<sequence length="457" mass="52357">MVEIKNLTLSYQKNEKILQDISLTIKKGECILLTGRSGSGKSSVINSINGLSTRYDGATLSGEIKIEDKNTKELELYEISMLVSSVFQNPKTHFFNVNTTIELLFYLENIGLSKEKMEERLHEMLTIFPIEHLLNRDIFKLSGGEKQILCIAASYISGTNRIVLDEPSSNLDENNIEIIREMLLKLKNRGITLIISEHRIFYLMDIADRIFLMENGKIQREYTIDDFKKLSLTELNNLGLRDKQKTKLSLPKNQNQGNFEVRNIEFPFKGTDKKLRLKNRIFETGKIYGILGMNGLGKSTFIRCLIGVEKNSKDEIYFNGNKLSKKDRLKLSSLVMQDVNHQLFTDSVIKELSLGIKNIEKNKVEDILKKLDLYEFKDSHPMSLSGGQKQRVAIASILLKDSKFIFFDEPTSGMDYVNMIKISELIRQNKKDSNIIFIVSHDIEFLNATADSVVHIY</sequence>
<keyword evidence="4" id="KW-1003">Cell membrane</keyword>
<dbReference type="PROSITE" id="PS50893">
    <property type="entry name" value="ABC_TRANSPORTER_2"/>
    <property type="match status" value="2"/>
</dbReference>
<evidence type="ECO:0000256" key="7">
    <source>
        <dbReference type="ARBA" id="ARBA00022840"/>
    </source>
</evidence>
<accession>A0A162JBC6</accession>
<proteinExistence type="inferred from homology"/>
<keyword evidence="3" id="KW-0813">Transport</keyword>
<dbReference type="Pfam" id="PF00005">
    <property type="entry name" value="ABC_tran"/>
    <property type="match status" value="2"/>
</dbReference>
<dbReference type="GO" id="GO:0005524">
    <property type="term" value="F:ATP binding"/>
    <property type="evidence" value="ECO:0007669"/>
    <property type="project" value="UniProtKB-KW"/>
</dbReference>
<keyword evidence="7 12" id="KW-0067">ATP-binding</keyword>
<evidence type="ECO:0000256" key="6">
    <source>
        <dbReference type="ARBA" id="ARBA00022741"/>
    </source>
</evidence>
<evidence type="ECO:0000256" key="2">
    <source>
        <dbReference type="ARBA" id="ARBA00005417"/>
    </source>
</evidence>
<dbReference type="PANTHER" id="PTHR43553">
    <property type="entry name" value="HEAVY METAL TRANSPORTER"/>
    <property type="match status" value="1"/>
</dbReference>
<reference evidence="12 13" key="1">
    <citation type="submission" date="2016-03" db="EMBL/GenBank/DDBJ databases">
        <title>Comparative genomics of human isolates of Fusobacterium necrophorum.</title>
        <authorList>
            <person name="Jensen A."/>
            <person name="Bank S."/>
            <person name="Andersen P.S."/>
            <person name="Kristensen L.H."/>
            <person name="Prag J."/>
        </authorList>
    </citation>
    <scope>NUCLEOTIDE SEQUENCE [LARGE SCALE GENOMIC DNA]</scope>
    <source>
        <strain evidence="12 13">LS_1264</strain>
    </source>
</reference>
<dbReference type="GO" id="GO:0043190">
    <property type="term" value="C:ATP-binding cassette (ABC) transporter complex"/>
    <property type="evidence" value="ECO:0007669"/>
    <property type="project" value="TreeGrafter"/>
</dbReference>
<comment type="caution">
    <text evidence="12">The sequence shown here is derived from an EMBL/GenBank/DDBJ whole genome shotgun (WGS) entry which is preliminary data.</text>
</comment>
<comment type="subcellular location">
    <subcellularLocation>
        <location evidence="1">Cell membrane</location>
        <topology evidence="1">Peripheral membrane protein</topology>
    </subcellularLocation>
</comment>
<dbReference type="PANTHER" id="PTHR43553:SF23">
    <property type="entry name" value="ABC TRANSPORTER ATP-BINDING COMPONENT"/>
    <property type="match status" value="1"/>
</dbReference>
<protein>
    <submittedName>
        <fullName evidence="12">ABC transporter ATP-binding protein</fullName>
    </submittedName>
</protein>
<evidence type="ECO:0000256" key="10">
    <source>
        <dbReference type="ARBA" id="ARBA00025157"/>
    </source>
</evidence>
<dbReference type="KEGG" id="fnf:BSQ88_04810"/>
<feature type="domain" description="ABC transporter" evidence="11">
    <location>
        <begin position="259"/>
        <end position="456"/>
    </location>
</feature>
<dbReference type="GO" id="GO:0042626">
    <property type="term" value="F:ATPase-coupled transmembrane transporter activity"/>
    <property type="evidence" value="ECO:0007669"/>
    <property type="project" value="TreeGrafter"/>
</dbReference>
<name>A0A162JBC6_9FUSO</name>
<evidence type="ECO:0000256" key="4">
    <source>
        <dbReference type="ARBA" id="ARBA00022475"/>
    </source>
</evidence>
<dbReference type="CDD" id="cd03225">
    <property type="entry name" value="ABC_cobalt_CbiO_domain1"/>
    <property type="match status" value="1"/>
</dbReference>
<dbReference type="AlphaFoldDB" id="A0A162JBC6"/>
<evidence type="ECO:0000313" key="13">
    <source>
        <dbReference type="Proteomes" id="UP000075816"/>
    </source>
</evidence>
<dbReference type="SUPFAM" id="SSF52540">
    <property type="entry name" value="P-loop containing nucleoside triphosphate hydrolases"/>
    <property type="match status" value="2"/>
</dbReference>
<dbReference type="InterPro" id="IPR050095">
    <property type="entry name" value="ECF_ABC_transporter_ATP-bd"/>
</dbReference>
<keyword evidence="9" id="KW-0472">Membrane</keyword>
<dbReference type="PROSITE" id="PS00211">
    <property type="entry name" value="ABC_TRANSPORTER_1"/>
    <property type="match status" value="1"/>
</dbReference>
<dbReference type="Gene3D" id="3.40.50.300">
    <property type="entry name" value="P-loop containing nucleotide triphosphate hydrolases"/>
    <property type="match status" value="2"/>
</dbReference>
<comment type="function">
    <text evidence="10">Probably part of an ABC transporter complex. Responsible for energy coupling to the transport system.</text>
</comment>
<dbReference type="InterPro" id="IPR017871">
    <property type="entry name" value="ABC_transporter-like_CS"/>
</dbReference>
<evidence type="ECO:0000256" key="1">
    <source>
        <dbReference type="ARBA" id="ARBA00004202"/>
    </source>
</evidence>
<keyword evidence="5" id="KW-0677">Repeat</keyword>